<organism evidence="1 2">
    <name type="scientific">Desulfosarcina alkanivorans</name>
    <dbReference type="NCBI Taxonomy" id="571177"/>
    <lineage>
        <taxon>Bacteria</taxon>
        <taxon>Pseudomonadati</taxon>
        <taxon>Thermodesulfobacteriota</taxon>
        <taxon>Desulfobacteria</taxon>
        <taxon>Desulfobacterales</taxon>
        <taxon>Desulfosarcinaceae</taxon>
        <taxon>Desulfosarcina</taxon>
    </lineage>
</organism>
<dbReference type="EMBL" id="AP021874">
    <property type="protein sequence ID" value="BBO71380.1"/>
    <property type="molecule type" value="Genomic_DNA"/>
</dbReference>
<evidence type="ECO:0000313" key="1">
    <source>
        <dbReference type="EMBL" id="BBO71380.1"/>
    </source>
</evidence>
<evidence type="ECO:0000313" key="2">
    <source>
        <dbReference type="Proteomes" id="UP000427906"/>
    </source>
</evidence>
<sequence>MPTGRFIGLKSSESDIRDNDFLGAFLLNSLISKKERGIIWDLTRGFS</sequence>
<proteinExistence type="predicted"/>
<reference evidence="1 2" key="1">
    <citation type="submission" date="2019-11" db="EMBL/GenBank/DDBJ databases">
        <title>Comparative genomics of hydrocarbon-degrading Desulfosarcina strains.</title>
        <authorList>
            <person name="Watanabe M."/>
            <person name="Kojima H."/>
            <person name="Fukui M."/>
        </authorList>
    </citation>
    <scope>NUCLEOTIDE SEQUENCE [LARGE SCALE GENOMIC DNA]</scope>
    <source>
        <strain evidence="1 2">PL12</strain>
    </source>
</reference>
<dbReference type="KEGG" id="dalk:DSCA_53100"/>
<gene>
    <name evidence="1" type="ORF">DSCA_53100</name>
</gene>
<name>A0A5K7YSV0_9BACT</name>
<protein>
    <submittedName>
        <fullName evidence="1">Uncharacterized protein</fullName>
    </submittedName>
</protein>
<dbReference type="Proteomes" id="UP000427906">
    <property type="component" value="Chromosome"/>
</dbReference>
<dbReference type="AlphaFoldDB" id="A0A5K7YSV0"/>
<keyword evidence="2" id="KW-1185">Reference proteome</keyword>
<accession>A0A5K7YSV0</accession>